<organism evidence="2 3">
    <name type="scientific">Macrophomina phaseolina</name>
    <dbReference type="NCBI Taxonomy" id="35725"/>
    <lineage>
        <taxon>Eukaryota</taxon>
        <taxon>Fungi</taxon>
        <taxon>Dikarya</taxon>
        <taxon>Ascomycota</taxon>
        <taxon>Pezizomycotina</taxon>
        <taxon>Dothideomycetes</taxon>
        <taxon>Dothideomycetes incertae sedis</taxon>
        <taxon>Botryosphaeriales</taxon>
        <taxon>Botryosphaeriaceae</taxon>
        <taxon>Macrophomina</taxon>
    </lineage>
</organism>
<name>A0ABQ8GDD2_9PEZI</name>
<evidence type="ECO:0000313" key="2">
    <source>
        <dbReference type="EMBL" id="KAH7052361.1"/>
    </source>
</evidence>
<evidence type="ECO:0000313" key="3">
    <source>
        <dbReference type="Proteomes" id="UP000774617"/>
    </source>
</evidence>
<accession>A0ABQ8GDD2</accession>
<dbReference type="Proteomes" id="UP000774617">
    <property type="component" value="Unassembled WGS sequence"/>
</dbReference>
<reference evidence="2 3" key="1">
    <citation type="journal article" date="2021" name="Nat. Commun.">
        <title>Genetic determinants of endophytism in the Arabidopsis root mycobiome.</title>
        <authorList>
            <person name="Mesny F."/>
            <person name="Miyauchi S."/>
            <person name="Thiergart T."/>
            <person name="Pickel B."/>
            <person name="Atanasova L."/>
            <person name="Karlsson M."/>
            <person name="Huettel B."/>
            <person name="Barry K.W."/>
            <person name="Haridas S."/>
            <person name="Chen C."/>
            <person name="Bauer D."/>
            <person name="Andreopoulos W."/>
            <person name="Pangilinan J."/>
            <person name="LaButti K."/>
            <person name="Riley R."/>
            <person name="Lipzen A."/>
            <person name="Clum A."/>
            <person name="Drula E."/>
            <person name="Henrissat B."/>
            <person name="Kohler A."/>
            <person name="Grigoriev I.V."/>
            <person name="Martin F.M."/>
            <person name="Hacquard S."/>
        </authorList>
    </citation>
    <scope>NUCLEOTIDE SEQUENCE [LARGE SCALE GENOMIC DNA]</scope>
    <source>
        <strain evidence="2 3">MPI-SDFR-AT-0080</strain>
    </source>
</reference>
<feature type="non-terminal residue" evidence="2">
    <location>
        <position position="122"/>
    </location>
</feature>
<feature type="transmembrane region" description="Helical" evidence="1">
    <location>
        <begin position="21"/>
        <end position="47"/>
    </location>
</feature>
<feature type="transmembrane region" description="Helical" evidence="1">
    <location>
        <begin position="67"/>
        <end position="85"/>
    </location>
</feature>
<protein>
    <submittedName>
        <fullName evidence="2">Uncharacterized protein</fullName>
    </submittedName>
</protein>
<keyword evidence="1" id="KW-0812">Transmembrane</keyword>
<evidence type="ECO:0000256" key="1">
    <source>
        <dbReference type="SAM" id="Phobius"/>
    </source>
</evidence>
<gene>
    <name evidence="2" type="ORF">B0J12DRAFT_661371</name>
</gene>
<keyword evidence="1" id="KW-0472">Membrane</keyword>
<keyword evidence="3" id="KW-1185">Reference proteome</keyword>
<keyword evidence="1" id="KW-1133">Transmembrane helix</keyword>
<dbReference type="EMBL" id="JAGTJR010000011">
    <property type="protein sequence ID" value="KAH7052361.1"/>
    <property type="molecule type" value="Genomic_DNA"/>
</dbReference>
<sequence length="122" mass="13708">MPSIPAWYTRTCSRHHPRTAAFCSLFAADLVFHFQVHLTATIFFFSLDNHVIERVRADSFSILPRRVLTHFAGSFFFFFFFGHALETSMPRRLSAPAGMPAAGGTAMDFRRRSQGPGFGGSM</sequence>
<proteinExistence type="predicted"/>
<comment type="caution">
    <text evidence="2">The sequence shown here is derived from an EMBL/GenBank/DDBJ whole genome shotgun (WGS) entry which is preliminary data.</text>
</comment>